<protein>
    <submittedName>
        <fullName evidence="4">DNA-binding protein</fullName>
    </submittedName>
</protein>
<evidence type="ECO:0000313" key="5">
    <source>
        <dbReference type="Proteomes" id="UP000245590"/>
    </source>
</evidence>
<dbReference type="PANTHER" id="PTHR40254">
    <property type="entry name" value="BLR0577 PROTEIN"/>
    <property type="match status" value="1"/>
</dbReference>
<dbReference type="InterPro" id="IPR036291">
    <property type="entry name" value="NAD(P)-bd_dom_sf"/>
</dbReference>
<dbReference type="OrthoDB" id="3653265at2"/>
<dbReference type="SUPFAM" id="SSF51905">
    <property type="entry name" value="FAD/NAD(P)-binding domain"/>
    <property type="match status" value="1"/>
</dbReference>
<organism evidence="4 5">
    <name type="scientific">Brachybacterium endophyticum</name>
    <dbReference type="NCBI Taxonomy" id="2182385"/>
    <lineage>
        <taxon>Bacteria</taxon>
        <taxon>Bacillati</taxon>
        <taxon>Actinomycetota</taxon>
        <taxon>Actinomycetes</taxon>
        <taxon>Micrococcales</taxon>
        <taxon>Dermabacteraceae</taxon>
        <taxon>Brachybacterium</taxon>
    </lineage>
</organism>
<dbReference type="PANTHER" id="PTHR40254:SF1">
    <property type="entry name" value="BLR0577 PROTEIN"/>
    <property type="match status" value="1"/>
</dbReference>
<feature type="domain" description="FAD-dependent urate hydroxylase HpyO/Asp monooxygenase CreE-like FAD/NAD(P)-binding" evidence="3">
    <location>
        <begin position="35"/>
        <end position="213"/>
    </location>
</feature>
<dbReference type="InterPro" id="IPR052189">
    <property type="entry name" value="L-asp_N-monooxygenase_NS-form"/>
</dbReference>
<feature type="domain" description="Pyrroline-5-carboxylate reductase catalytic N-terminal" evidence="2">
    <location>
        <begin position="640"/>
        <end position="725"/>
    </location>
</feature>
<dbReference type="AlphaFoldDB" id="A0A2U2RHZ0"/>
<keyword evidence="4" id="KW-0238">DNA-binding</keyword>
<dbReference type="Proteomes" id="UP000245590">
    <property type="component" value="Unassembled WGS sequence"/>
</dbReference>
<gene>
    <name evidence="4" type="ORF">DEO23_12910</name>
</gene>
<dbReference type="Gene3D" id="3.40.50.720">
    <property type="entry name" value="NAD(P)-binding Rossmann-like Domain"/>
    <property type="match status" value="1"/>
</dbReference>
<dbReference type="EMBL" id="QFKX01000005">
    <property type="protein sequence ID" value="PWH05468.1"/>
    <property type="molecule type" value="Genomic_DNA"/>
</dbReference>
<dbReference type="SUPFAM" id="SSF51735">
    <property type="entry name" value="NAD(P)-binding Rossmann-fold domains"/>
    <property type="match status" value="1"/>
</dbReference>
<dbReference type="InterPro" id="IPR036188">
    <property type="entry name" value="FAD/NAD-bd_sf"/>
</dbReference>
<evidence type="ECO:0000313" key="4">
    <source>
        <dbReference type="EMBL" id="PWH05468.1"/>
    </source>
</evidence>
<keyword evidence="5" id="KW-1185">Reference proteome</keyword>
<dbReference type="Pfam" id="PF13454">
    <property type="entry name" value="NAD_binding_9"/>
    <property type="match status" value="1"/>
</dbReference>
<dbReference type="InterPro" id="IPR028939">
    <property type="entry name" value="P5C_Rdtase_cat_N"/>
</dbReference>
<feature type="region of interest" description="Disordered" evidence="1">
    <location>
        <begin position="276"/>
        <end position="295"/>
    </location>
</feature>
<evidence type="ECO:0000259" key="2">
    <source>
        <dbReference type="Pfam" id="PF03807"/>
    </source>
</evidence>
<evidence type="ECO:0000259" key="3">
    <source>
        <dbReference type="Pfam" id="PF13454"/>
    </source>
</evidence>
<dbReference type="GO" id="GO:0003677">
    <property type="term" value="F:DNA binding"/>
    <property type="evidence" value="ECO:0007669"/>
    <property type="project" value="UniProtKB-KW"/>
</dbReference>
<dbReference type="Pfam" id="PF03807">
    <property type="entry name" value="F420_oxidored"/>
    <property type="match status" value="1"/>
</dbReference>
<accession>A0A2U2RHZ0</accession>
<proteinExistence type="predicted"/>
<name>A0A2U2RHZ0_9MICO</name>
<sequence length="854" mass="90731">MDRISESFVVASEDVSSGHITTQTGGPMGNSARIVIIGAGPRPSGLLERLGANAEELAGHRLRIDLVDPHTPGAGRIWSAHESPLLLMNSRAKDVTMFTDEASRIDGPVRPGPSLAEWAKAIRDGDIEAPTAGTERLAEIHALTDESFPSRRVQALYLEWVFGRVLSGLPEDIEVHIHRRTAVDLRARSQGWQVDLDDGTELPADLLLVTVGHADAEPTPAQQQLADFAAQHGDVYSPPSHHDGVDLSALAPGEDVILRGMGLGAVDLVALLTEGRGGTYSPAPLPEDPDRLEYEPSGQEPVLWLGSRRGTPFRSKVRGEDVPAGPSELVHLTPEALTAAEDEHGEVDFENSVLPLIAAEIREAVPDLDLGGPSDSGWDLVSALDDPLVGLFSAEGRRSGEEALRRTRDVVVSHIADDLRERTGEDPQRARALFQVLLRITGGLARQLPAERLSPASRGSYPGLWHSLFSFVCSGPPPHRLQQILALERAGLVHFLGPRLQVRADESTGRFSAEGAGGARVEARALVDAFLPSPTVEGSANRFLRVLGERFAAPDPHAPGRLRTDADGRVLDAEGAPVAGLWAVGPATSEFPLGAFARPRTDAPVFRRNDALARRLLATAENRVSPGPAQSDRPAQELEIVGAGKIGTAIARQAVRSGLHVHVHSSRDPRSLRARIPGAVAPSAAARSAAATPGEIVVLTMPFHAVFDLDPAEFEGTVVIDATNPWGEQDVAAIESARERYGAELSSSELVAAHLRSSRVAKALNHIGYHDLEDHTRPAGAEDRRALAVACDDEPTAAAVGDLLDRLGFDAVLVDGLAQARHLEPDGAVFGSVASREVLTAALEAADAAVLTAA</sequence>
<reference evidence="4 5" key="1">
    <citation type="submission" date="2018-05" db="EMBL/GenBank/DDBJ databases">
        <title>Brachybacterium sp. M1HQ-2T, whole genome shotgun sequence.</title>
        <authorList>
            <person name="Tuo L."/>
        </authorList>
    </citation>
    <scope>NUCLEOTIDE SEQUENCE [LARGE SCALE GENOMIC DNA]</scope>
    <source>
        <strain evidence="4 5">M1HQ-2</strain>
    </source>
</reference>
<dbReference type="InterPro" id="IPR038732">
    <property type="entry name" value="HpyO/CreE_NAD-binding"/>
</dbReference>
<comment type="caution">
    <text evidence="4">The sequence shown here is derived from an EMBL/GenBank/DDBJ whole genome shotgun (WGS) entry which is preliminary data.</text>
</comment>
<evidence type="ECO:0000256" key="1">
    <source>
        <dbReference type="SAM" id="MobiDB-lite"/>
    </source>
</evidence>